<name>A0A8C3XBS8_9PASS</name>
<keyword evidence="1" id="KW-0403">Intermediate filament</keyword>
<sequence length="182" mass="19893">MGRSCHHPWLEGAWKSGSRPITWSCSLQVARLQTAVTDTEQHGDIALEDARAKLEELEDTLQKAKADLARQLWEYQELMNVRLALDMEIVTYRKLMEGEENRTPGGCGDIVEPRNALGWSTLSHPLSWPSGGAGATSSRCVLPFPAWSSPSPRSSAPSTPGQSPVSALTPLTRETGERLEGV</sequence>
<dbReference type="PROSITE" id="PS51842">
    <property type="entry name" value="IF_ROD_2"/>
    <property type="match status" value="1"/>
</dbReference>
<dbReference type="Ensembl" id="ENSCRFT00000011041.1">
    <property type="protein sequence ID" value="ENSCRFP00000010664.1"/>
    <property type="gene ID" value="ENSCRFG00000008325.1"/>
</dbReference>
<dbReference type="GO" id="GO:0045109">
    <property type="term" value="P:intermediate filament organization"/>
    <property type="evidence" value="ECO:0007669"/>
    <property type="project" value="TreeGrafter"/>
</dbReference>
<dbReference type="Gene3D" id="1.20.5.170">
    <property type="match status" value="1"/>
</dbReference>
<feature type="coiled-coil region" evidence="3">
    <location>
        <begin position="47"/>
        <end position="74"/>
    </location>
</feature>
<evidence type="ECO:0000256" key="1">
    <source>
        <dbReference type="ARBA" id="ARBA00022754"/>
    </source>
</evidence>
<dbReference type="FunFam" id="1.20.5.170:FF:000004">
    <property type="entry name" value="Keratin, type II cytoskeletal 5"/>
    <property type="match status" value="1"/>
</dbReference>
<evidence type="ECO:0000256" key="3">
    <source>
        <dbReference type="SAM" id="Coils"/>
    </source>
</evidence>
<keyword evidence="7" id="KW-1185">Reference proteome</keyword>
<dbReference type="SUPFAM" id="SSF64593">
    <property type="entry name" value="Intermediate filament protein, coiled coil region"/>
    <property type="match status" value="1"/>
</dbReference>
<dbReference type="Pfam" id="PF00038">
    <property type="entry name" value="Filament"/>
    <property type="match status" value="1"/>
</dbReference>
<dbReference type="InterPro" id="IPR039008">
    <property type="entry name" value="IF_rod_dom"/>
</dbReference>
<keyword evidence="2 3" id="KW-0175">Coiled coil</keyword>
<dbReference type="Proteomes" id="UP000694396">
    <property type="component" value="Unplaced"/>
</dbReference>
<feature type="domain" description="IF rod" evidence="5">
    <location>
        <begin position="1"/>
        <end position="103"/>
    </location>
</feature>
<dbReference type="AlphaFoldDB" id="A0A8C3XBS8"/>
<organism evidence="6 7">
    <name type="scientific">Cyanoderma ruficeps</name>
    <name type="common">rufous-capped babbler</name>
    <dbReference type="NCBI Taxonomy" id="181631"/>
    <lineage>
        <taxon>Eukaryota</taxon>
        <taxon>Metazoa</taxon>
        <taxon>Chordata</taxon>
        <taxon>Craniata</taxon>
        <taxon>Vertebrata</taxon>
        <taxon>Euteleostomi</taxon>
        <taxon>Archelosauria</taxon>
        <taxon>Archosauria</taxon>
        <taxon>Dinosauria</taxon>
        <taxon>Saurischia</taxon>
        <taxon>Theropoda</taxon>
        <taxon>Coelurosauria</taxon>
        <taxon>Aves</taxon>
        <taxon>Neognathae</taxon>
        <taxon>Neoaves</taxon>
        <taxon>Telluraves</taxon>
        <taxon>Australaves</taxon>
        <taxon>Passeriformes</taxon>
        <taxon>Sylvioidea</taxon>
        <taxon>Timaliidae</taxon>
        <taxon>Cyanoderma</taxon>
    </lineage>
</organism>
<evidence type="ECO:0000313" key="7">
    <source>
        <dbReference type="Proteomes" id="UP000694396"/>
    </source>
</evidence>
<reference evidence="6" key="1">
    <citation type="submission" date="2025-08" db="UniProtKB">
        <authorList>
            <consortium name="Ensembl"/>
        </authorList>
    </citation>
    <scope>IDENTIFICATION</scope>
</reference>
<evidence type="ECO:0000256" key="2">
    <source>
        <dbReference type="ARBA" id="ARBA00023054"/>
    </source>
</evidence>
<protein>
    <submittedName>
        <fullName evidence="6">Keratin 80</fullName>
    </submittedName>
</protein>
<feature type="region of interest" description="Disordered" evidence="4">
    <location>
        <begin position="144"/>
        <end position="182"/>
    </location>
</feature>
<feature type="compositionally biased region" description="Low complexity" evidence="4">
    <location>
        <begin position="144"/>
        <end position="160"/>
    </location>
</feature>
<evidence type="ECO:0000313" key="6">
    <source>
        <dbReference type="Ensembl" id="ENSCRFP00000010664.1"/>
    </source>
</evidence>
<dbReference type="GO" id="GO:0005615">
    <property type="term" value="C:extracellular space"/>
    <property type="evidence" value="ECO:0007669"/>
    <property type="project" value="TreeGrafter"/>
</dbReference>
<dbReference type="GO" id="GO:0031424">
    <property type="term" value="P:keratinization"/>
    <property type="evidence" value="ECO:0007669"/>
    <property type="project" value="TreeGrafter"/>
</dbReference>
<dbReference type="PANTHER" id="PTHR45616">
    <property type="entry name" value="GATA-TYPE DOMAIN-CONTAINING PROTEIN"/>
    <property type="match status" value="1"/>
</dbReference>
<proteinExistence type="predicted"/>
<evidence type="ECO:0000259" key="5">
    <source>
        <dbReference type="PROSITE" id="PS51842"/>
    </source>
</evidence>
<dbReference type="GO" id="GO:0045095">
    <property type="term" value="C:keratin filament"/>
    <property type="evidence" value="ECO:0007669"/>
    <property type="project" value="TreeGrafter"/>
</dbReference>
<evidence type="ECO:0000256" key="4">
    <source>
        <dbReference type="SAM" id="MobiDB-lite"/>
    </source>
</evidence>
<dbReference type="PANTHER" id="PTHR45616:SF69">
    <property type="entry name" value="IF ROD DOMAIN-CONTAINING PROTEIN-RELATED"/>
    <property type="match status" value="1"/>
</dbReference>
<dbReference type="GO" id="GO:0030280">
    <property type="term" value="F:structural constituent of skin epidermis"/>
    <property type="evidence" value="ECO:0007669"/>
    <property type="project" value="TreeGrafter"/>
</dbReference>
<accession>A0A8C3XBS8</accession>
<reference evidence="6" key="2">
    <citation type="submission" date="2025-09" db="UniProtKB">
        <authorList>
            <consortium name="Ensembl"/>
        </authorList>
    </citation>
    <scope>IDENTIFICATION</scope>
</reference>